<name>A0ACB7TAM8_HYAAI</name>
<accession>A0ACB7TAM8</accession>
<dbReference type="EMBL" id="CM023481">
    <property type="protein sequence ID" value="KAH6944567.1"/>
    <property type="molecule type" value="Genomic_DNA"/>
</dbReference>
<evidence type="ECO:0000313" key="1">
    <source>
        <dbReference type="EMBL" id="KAH6944567.1"/>
    </source>
</evidence>
<gene>
    <name evidence="1" type="ORF">HPB50_004090</name>
</gene>
<dbReference type="Proteomes" id="UP000821845">
    <property type="component" value="Chromosome 1"/>
</dbReference>
<comment type="caution">
    <text evidence="1">The sequence shown here is derived from an EMBL/GenBank/DDBJ whole genome shotgun (WGS) entry which is preliminary data.</text>
</comment>
<reference evidence="1" key="1">
    <citation type="submission" date="2020-05" db="EMBL/GenBank/DDBJ databases">
        <title>Large-scale comparative analyses of tick genomes elucidate their genetic diversity and vector capacities.</title>
        <authorList>
            <person name="Jia N."/>
            <person name="Wang J."/>
            <person name="Shi W."/>
            <person name="Du L."/>
            <person name="Sun Y."/>
            <person name="Zhan W."/>
            <person name="Jiang J."/>
            <person name="Wang Q."/>
            <person name="Zhang B."/>
            <person name="Ji P."/>
            <person name="Sakyi L.B."/>
            <person name="Cui X."/>
            <person name="Yuan T."/>
            <person name="Jiang B."/>
            <person name="Yang W."/>
            <person name="Lam T.T.-Y."/>
            <person name="Chang Q."/>
            <person name="Ding S."/>
            <person name="Wang X."/>
            <person name="Zhu J."/>
            <person name="Ruan X."/>
            <person name="Zhao L."/>
            <person name="Wei J."/>
            <person name="Que T."/>
            <person name="Du C."/>
            <person name="Cheng J."/>
            <person name="Dai P."/>
            <person name="Han X."/>
            <person name="Huang E."/>
            <person name="Gao Y."/>
            <person name="Liu J."/>
            <person name="Shao H."/>
            <person name="Ye R."/>
            <person name="Li L."/>
            <person name="Wei W."/>
            <person name="Wang X."/>
            <person name="Wang C."/>
            <person name="Yang T."/>
            <person name="Huo Q."/>
            <person name="Li W."/>
            <person name="Guo W."/>
            <person name="Chen H."/>
            <person name="Zhou L."/>
            <person name="Ni X."/>
            <person name="Tian J."/>
            <person name="Zhou Y."/>
            <person name="Sheng Y."/>
            <person name="Liu T."/>
            <person name="Pan Y."/>
            <person name="Xia L."/>
            <person name="Li J."/>
            <person name="Zhao F."/>
            <person name="Cao W."/>
        </authorList>
    </citation>
    <scope>NUCLEOTIDE SEQUENCE</scope>
    <source>
        <strain evidence="1">Hyas-2018</strain>
    </source>
</reference>
<keyword evidence="2" id="KW-1185">Reference proteome</keyword>
<sequence>MLPEKLHNGTASRFARLTGSGIGERLQLTEQDMTGRGYAISCMVAARHTMRTNPMTTQRDAKDMWRPRARNPCAKGAGGRQGGDSSGGGGIRPFGCFKRKQEGHIAKDRNALVAVKGATPLEVVASGPSAASSASRRAT</sequence>
<organism evidence="1 2">
    <name type="scientific">Hyalomma asiaticum</name>
    <name type="common">Tick</name>
    <dbReference type="NCBI Taxonomy" id="266040"/>
    <lineage>
        <taxon>Eukaryota</taxon>
        <taxon>Metazoa</taxon>
        <taxon>Ecdysozoa</taxon>
        <taxon>Arthropoda</taxon>
        <taxon>Chelicerata</taxon>
        <taxon>Arachnida</taxon>
        <taxon>Acari</taxon>
        <taxon>Parasitiformes</taxon>
        <taxon>Ixodida</taxon>
        <taxon>Ixodoidea</taxon>
        <taxon>Ixodidae</taxon>
        <taxon>Hyalomminae</taxon>
        <taxon>Hyalomma</taxon>
    </lineage>
</organism>
<protein>
    <submittedName>
        <fullName evidence="1">Uncharacterized protein</fullName>
    </submittedName>
</protein>
<proteinExistence type="predicted"/>
<evidence type="ECO:0000313" key="2">
    <source>
        <dbReference type="Proteomes" id="UP000821845"/>
    </source>
</evidence>